<dbReference type="Gene3D" id="2.30.30.140">
    <property type="match status" value="1"/>
</dbReference>
<gene>
    <name evidence="2" type="ORF">Pfra01_001678000</name>
</gene>
<dbReference type="AlphaFoldDB" id="A0A9W6XUZ6"/>
<feature type="compositionally biased region" description="Basic and acidic residues" evidence="1">
    <location>
        <begin position="23"/>
        <end position="40"/>
    </location>
</feature>
<name>A0A9W6XUZ6_9STRA</name>
<accession>A0A9W6XUZ6</accession>
<dbReference type="Proteomes" id="UP001165121">
    <property type="component" value="Unassembled WGS sequence"/>
</dbReference>
<dbReference type="SUPFAM" id="SSF63748">
    <property type="entry name" value="Tudor/PWWP/MBT"/>
    <property type="match status" value="1"/>
</dbReference>
<keyword evidence="3" id="KW-1185">Reference proteome</keyword>
<evidence type="ECO:0000256" key="1">
    <source>
        <dbReference type="SAM" id="MobiDB-lite"/>
    </source>
</evidence>
<dbReference type="EMBL" id="BSXT01001908">
    <property type="protein sequence ID" value="GMF46041.1"/>
    <property type="molecule type" value="Genomic_DNA"/>
</dbReference>
<protein>
    <submittedName>
        <fullName evidence="2">Unnamed protein product</fullName>
    </submittedName>
</protein>
<evidence type="ECO:0000313" key="2">
    <source>
        <dbReference type="EMBL" id="GMF46041.1"/>
    </source>
</evidence>
<organism evidence="2 3">
    <name type="scientific">Phytophthora fragariaefolia</name>
    <dbReference type="NCBI Taxonomy" id="1490495"/>
    <lineage>
        <taxon>Eukaryota</taxon>
        <taxon>Sar</taxon>
        <taxon>Stramenopiles</taxon>
        <taxon>Oomycota</taxon>
        <taxon>Peronosporomycetes</taxon>
        <taxon>Peronosporales</taxon>
        <taxon>Peronosporaceae</taxon>
        <taxon>Phytophthora</taxon>
    </lineage>
</organism>
<evidence type="ECO:0000313" key="3">
    <source>
        <dbReference type="Proteomes" id="UP001165121"/>
    </source>
</evidence>
<feature type="compositionally biased region" description="Polar residues" evidence="1">
    <location>
        <begin position="60"/>
        <end position="69"/>
    </location>
</feature>
<feature type="region of interest" description="Disordered" evidence="1">
    <location>
        <begin position="1"/>
        <end position="69"/>
    </location>
</feature>
<feature type="region of interest" description="Disordered" evidence="1">
    <location>
        <begin position="471"/>
        <end position="499"/>
    </location>
</feature>
<comment type="caution">
    <text evidence="2">The sequence shown here is derived from an EMBL/GenBank/DDBJ whole genome shotgun (WGS) entry which is preliminary data.</text>
</comment>
<dbReference type="OrthoDB" id="161570at2759"/>
<proteinExistence type="predicted"/>
<dbReference type="CDD" id="cd20104">
    <property type="entry name" value="MBT_PHF20L1-like"/>
    <property type="match status" value="1"/>
</dbReference>
<sequence>MAKQMVEPPECDGDDWLVVGCDDESRADAGPKARDDERGLEASQPQNQIHSSEEGPESDPTPNQHWSHFQVSESENLRIRLRIRRHACWTLMLTRCCAVHCPKLLVWRSGLAAPRQLEDESRRPLAVAASASSAAELRRLLLELVLTHPQLLNEFPQVTRTNVSDAIQVCQRAGDAQLWAPLATLEAEDSSSSAELKLTPQVERLRQETWPQLLLESRSEDAACDDKLAAWRCGKFYSEIQANAWRFELQIGQLLDALDTDKHWYESRVVDMDAVYVRVHYRGWTSKWDEWVRRTSARLAPLHTKVPNWRAFRVGDTVMVGTEVPGKRYPEWRNAHVTACDEEDGLLQIEVDIDGNKKWLDAQDELLCPPGTHKAVNGKSRAASALLAAPSSLLFDYFEQPDGPASSQAHNDQSEKSIRQATHTMNLADSCDADGDEWCVVDDDRDEDRAETGANADISNQTEDAVAEGEARDYEESGSCDENYDCSRASHDTPSTNTAATPILDQIFTTTTEVLQEQVDDTVRDEDTWRNELQIDQLIDARDTDSVWYVIATLVGAV</sequence>
<reference evidence="2" key="1">
    <citation type="submission" date="2023-04" db="EMBL/GenBank/DDBJ databases">
        <title>Phytophthora fragariaefolia NBRC 109709.</title>
        <authorList>
            <person name="Ichikawa N."/>
            <person name="Sato H."/>
            <person name="Tonouchi N."/>
        </authorList>
    </citation>
    <scope>NUCLEOTIDE SEQUENCE</scope>
    <source>
        <strain evidence="2">NBRC 109709</strain>
    </source>
</reference>